<proteinExistence type="predicted"/>
<name>A0A0A0L590_CUCSA</name>
<gene>
    <name evidence="1" type="ORF">Csa_4G645940</name>
</gene>
<dbReference type="Gramene" id="KGN55321">
    <property type="protein sequence ID" value="KGN55321"/>
    <property type="gene ID" value="Csa_4G645940"/>
</dbReference>
<reference evidence="1 2" key="4">
    <citation type="journal article" date="2011" name="BMC Genomics">
        <title>RNA-Seq improves annotation of protein-coding genes in the cucumber genome.</title>
        <authorList>
            <person name="Li Z."/>
            <person name="Zhang Z."/>
            <person name="Yan P."/>
            <person name="Huang S."/>
            <person name="Fei Z."/>
            <person name="Lin K."/>
        </authorList>
    </citation>
    <scope>NUCLEOTIDE SEQUENCE [LARGE SCALE GENOMIC DNA]</scope>
    <source>
        <strain evidence="2">cv. 9930</strain>
    </source>
</reference>
<reference evidence="1 2" key="2">
    <citation type="journal article" date="2009" name="PLoS ONE">
        <title>An integrated genetic and cytogenetic map of the cucumber genome.</title>
        <authorList>
            <person name="Ren Y."/>
            <person name="Zhang Z."/>
            <person name="Liu J."/>
            <person name="Staub J.E."/>
            <person name="Han Y."/>
            <person name="Cheng Z."/>
            <person name="Li X."/>
            <person name="Lu J."/>
            <person name="Miao H."/>
            <person name="Kang H."/>
            <person name="Xie B."/>
            <person name="Gu X."/>
            <person name="Wang X."/>
            <person name="Du Y."/>
            <person name="Jin W."/>
            <person name="Huang S."/>
        </authorList>
    </citation>
    <scope>NUCLEOTIDE SEQUENCE [LARGE SCALE GENOMIC DNA]</scope>
    <source>
        <strain evidence="2">cv. 9930</strain>
    </source>
</reference>
<dbReference type="EMBL" id="CM002925">
    <property type="protein sequence ID" value="KGN55321.1"/>
    <property type="molecule type" value="Genomic_DNA"/>
</dbReference>
<organism evidence="1 2">
    <name type="scientific">Cucumis sativus</name>
    <name type="common">Cucumber</name>
    <dbReference type="NCBI Taxonomy" id="3659"/>
    <lineage>
        <taxon>Eukaryota</taxon>
        <taxon>Viridiplantae</taxon>
        <taxon>Streptophyta</taxon>
        <taxon>Embryophyta</taxon>
        <taxon>Tracheophyta</taxon>
        <taxon>Spermatophyta</taxon>
        <taxon>Magnoliopsida</taxon>
        <taxon>eudicotyledons</taxon>
        <taxon>Gunneridae</taxon>
        <taxon>Pentapetalae</taxon>
        <taxon>rosids</taxon>
        <taxon>fabids</taxon>
        <taxon>Cucurbitales</taxon>
        <taxon>Cucurbitaceae</taxon>
        <taxon>Benincaseae</taxon>
        <taxon>Cucumis</taxon>
    </lineage>
</organism>
<evidence type="ECO:0000313" key="2">
    <source>
        <dbReference type="Proteomes" id="UP000029981"/>
    </source>
</evidence>
<dbReference type="AlphaFoldDB" id="A0A0A0L590"/>
<evidence type="ECO:0000313" key="1">
    <source>
        <dbReference type="EMBL" id="KGN55321.1"/>
    </source>
</evidence>
<protein>
    <submittedName>
        <fullName evidence="1">Uncharacterized protein</fullName>
    </submittedName>
</protein>
<accession>A0A0A0L590</accession>
<keyword evidence="2" id="KW-1185">Reference proteome</keyword>
<reference evidence="1 2" key="3">
    <citation type="journal article" date="2010" name="BMC Genomics">
        <title>Transcriptome sequencing and comparative analysis of cucumber flowers with different sex types.</title>
        <authorList>
            <person name="Guo S."/>
            <person name="Zheng Y."/>
            <person name="Joung J.G."/>
            <person name="Liu S."/>
            <person name="Zhang Z."/>
            <person name="Crasta O.R."/>
            <person name="Sobral B.W."/>
            <person name="Xu Y."/>
            <person name="Huang S."/>
            <person name="Fei Z."/>
        </authorList>
    </citation>
    <scope>NUCLEOTIDE SEQUENCE [LARGE SCALE GENOMIC DNA]</scope>
    <source>
        <strain evidence="2">cv. 9930</strain>
    </source>
</reference>
<reference evidence="1 2" key="1">
    <citation type="journal article" date="2009" name="Nat. Genet.">
        <title>The genome of the cucumber, Cucumis sativus L.</title>
        <authorList>
            <person name="Huang S."/>
            <person name="Li R."/>
            <person name="Zhang Z."/>
            <person name="Li L."/>
            <person name="Gu X."/>
            <person name="Fan W."/>
            <person name="Lucas W.J."/>
            <person name="Wang X."/>
            <person name="Xie B."/>
            <person name="Ni P."/>
            <person name="Ren Y."/>
            <person name="Zhu H."/>
            <person name="Li J."/>
            <person name="Lin K."/>
            <person name="Jin W."/>
            <person name="Fei Z."/>
            <person name="Li G."/>
            <person name="Staub J."/>
            <person name="Kilian A."/>
            <person name="van der Vossen E.A."/>
            <person name="Wu Y."/>
            <person name="Guo J."/>
            <person name="He J."/>
            <person name="Jia Z."/>
            <person name="Ren Y."/>
            <person name="Tian G."/>
            <person name="Lu Y."/>
            <person name="Ruan J."/>
            <person name="Qian W."/>
            <person name="Wang M."/>
            <person name="Huang Q."/>
            <person name="Li B."/>
            <person name="Xuan Z."/>
            <person name="Cao J."/>
            <person name="Asan"/>
            <person name="Wu Z."/>
            <person name="Zhang J."/>
            <person name="Cai Q."/>
            <person name="Bai Y."/>
            <person name="Zhao B."/>
            <person name="Han Y."/>
            <person name="Li Y."/>
            <person name="Li X."/>
            <person name="Wang S."/>
            <person name="Shi Q."/>
            <person name="Liu S."/>
            <person name="Cho W.K."/>
            <person name="Kim J.Y."/>
            <person name="Xu Y."/>
            <person name="Heller-Uszynska K."/>
            <person name="Miao H."/>
            <person name="Cheng Z."/>
            <person name="Zhang S."/>
            <person name="Wu J."/>
            <person name="Yang Y."/>
            <person name="Kang H."/>
            <person name="Li M."/>
            <person name="Liang H."/>
            <person name="Ren X."/>
            <person name="Shi Z."/>
            <person name="Wen M."/>
            <person name="Jian M."/>
            <person name="Yang H."/>
            <person name="Zhang G."/>
            <person name="Yang Z."/>
            <person name="Chen R."/>
            <person name="Liu S."/>
            <person name="Li J."/>
            <person name="Ma L."/>
            <person name="Liu H."/>
            <person name="Zhou Y."/>
            <person name="Zhao J."/>
            <person name="Fang X."/>
            <person name="Li G."/>
            <person name="Fang L."/>
            <person name="Li Y."/>
            <person name="Liu D."/>
            <person name="Zheng H."/>
            <person name="Zhang Y."/>
            <person name="Qin N."/>
            <person name="Li Z."/>
            <person name="Yang G."/>
            <person name="Yang S."/>
            <person name="Bolund L."/>
            <person name="Kristiansen K."/>
            <person name="Zheng H."/>
            <person name="Li S."/>
            <person name="Zhang X."/>
            <person name="Yang H."/>
            <person name="Wang J."/>
            <person name="Sun R."/>
            <person name="Zhang B."/>
            <person name="Jiang S."/>
            <person name="Wang J."/>
            <person name="Du Y."/>
            <person name="Li S."/>
        </authorList>
    </citation>
    <scope>NUCLEOTIDE SEQUENCE [LARGE SCALE GENOMIC DNA]</scope>
    <source>
        <strain evidence="2">cv. 9930</strain>
    </source>
</reference>
<dbReference type="Proteomes" id="UP000029981">
    <property type="component" value="Chromosome 4"/>
</dbReference>
<sequence length="143" mass="15942">MNKNHESLLEMFGDISLRTLSTFRASRSLAPINVTSCSAFSDAYTPPATAAATGSYQSPPFRRRPTSLRTVASPLPSKCFARQSRIGRFVEVKKLILEWISGKFSSHHGRNENVKVVWVSKSLTINGIMLVRLDADFRKLKAN</sequence>